<dbReference type="InterPro" id="IPR014001">
    <property type="entry name" value="Helicase_ATP-bd"/>
</dbReference>
<evidence type="ECO:0000313" key="3">
    <source>
        <dbReference type="EMBL" id="RPD65582.1"/>
    </source>
</evidence>
<dbReference type="SMART" id="SM00487">
    <property type="entry name" value="DEXDc"/>
    <property type="match status" value="1"/>
</dbReference>
<dbReference type="InterPro" id="IPR011545">
    <property type="entry name" value="DEAD/DEAH_box_helicase_dom"/>
</dbReference>
<dbReference type="Proteomes" id="UP000313359">
    <property type="component" value="Unassembled WGS sequence"/>
</dbReference>
<keyword evidence="3" id="KW-0378">Hydrolase</keyword>
<dbReference type="GO" id="GO:0009378">
    <property type="term" value="F:four-way junction helicase activity"/>
    <property type="evidence" value="ECO:0007669"/>
    <property type="project" value="TreeGrafter"/>
</dbReference>
<dbReference type="GO" id="GO:0005737">
    <property type="term" value="C:cytoplasm"/>
    <property type="evidence" value="ECO:0007669"/>
    <property type="project" value="TreeGrafter"/>
</dbReference>
<dbReference type="PANTHER" id="PTHR13710">
    <property type="entry name" value="DNA HELICASE RECQ FAMILY MEMBER"/>
    <property type="match status" value="1"/>
</dbReference>
<dbReference type="GO" id="GO:0016787">
    <property type="term" value="F:hydrolase activity"/>
    <property type="evidence" value="ECO:0007669"/>
    <property type="project" value="UniProtKB-KW"/>
</dbReference>
<reference evidence="3" key="1">
    <citation type="journal article" date="2018" name="Genome Biol. Evol.">
        <title>Genomics and development of Lentinus tigrinus, a white-rot wood-decaying mushroom with dimorphic fruiting bodies.</title>
        <authorList>
            <person name="Wu B."/>
            <person name="Xu Z."/>
            <person name="Knudson A."/>
            <person name="Carlson A."/>
            <person name="Chen N."/>
            <person name="Kovaka S."/>
            <person name="LaButti K."/>
            <person name="Lipzen A."/>
            <person name="Pennachio C."/>
            <person name="Riley R."/>
            <person name="Schakwitz W."/>
            <person name="Umezawa K."/>
            <person name="Ohm R.A."/>
            <person name="Grigoriev I.V."/>
            <person name="Nagy L.G."/>
            <person name="Gibbons J."/>
            <person name="Hibbett D."/>
        </authorList>
    </citation>
    <scope>NUCLEOTIDE SEQUENCE [LARGE SCALE GENOMIC DNA]</scope>
    <source>
        <strain evidence="3">ALCF2SS1-6</strain>
    </source>
</reference>
<dbReference type="GO" id="GO:0003676">
    <property type="term" value="F:nucleic acid binding"/>
    <property type="evidence" value="ECO:0007669"/>
    <property type="project" value="InterPro"/>
</dbReference>
<feature type="domain" description="Helicase ATP-binding" evidence="2">
    <location>
        <begin position="39"/>
        <end position="211"/>
    </location>
</feature>
<accession>A0A5C2SP87</accession>
<dbReference type="Gene3D" id="3.40.50.300">
    <property type="entry name" value="P-loop containing nucleotide triphosphate hydrolases"/>
    <property type="match status" value="2"/>
</dbReference>
<dbReference type="PROSITE" id="PS51192">
    <property type="entry name" value="HELICASE_ATP_BIND_1"/>
    <property type="match status" value="1"/>
</dbReference>
<dbReference type="AlphaFoldDB" id="A0A5C2SP87"/>
<evidence type="ECO:0000313" key="4">
    <source>
        <dbReference type="Proteomes" id="UP000313359"/>
    </source>
</evidence>
<comment type="similarity">
    <text evidence="1">Belongs to the helicase family. RecQ subfamily.</text>
</comment>
<dbReference type="GO" id="GO:0043138">
    <property type="term" value="F:3'-5' DNA helicase activity"/>
    <property type="evidence" value="ECO:0007669"/>
    <property type="project" value="TreeGrafter"/>
</dbReference>
<dbReference type="InterPro" id="IPR027417">
    <property type="entry name" value="P-loop_NTPase"/>
</dbReference>
<dbReference type="GO" id="GO:0005694">
    <property type="term" value="C:chromosome"/>
    <property type="evidence" value="ECO:0007669"/>
    <property type="project" value="TreeGrafter"/>
</dbReference>
<dbReference type="PANTHER" id="PTHR13710:SF154">
    <property type="entry name" value="RECQ HELICASE, PUTATIVE (AFU_ORTHOLOGUE AFUA_6G14720)-RELATED"/>
    <property type="match status" value="1"/>
</dbReference>
<keyword evidence="4" id="KW-1185">Reference proteome</keyword>
<dbReference type="STRING" id="1328759.A0A5C2SP87"/>
<proteinExistence type="inferred from homology"/>
<dbReference type="EMBL" id="ML122252">
    <property type="protein sequence ID" value="RPD65582.1"/>
    <property type="molecule type" value="Genomic_DNA"/>
</dbReference>
<name>A0A5C2SP87_9APHY</name>
<dbReference type="SUPFAM" id="SSF52540">
    <property type="entry name" value="P-loop containing nucleoside triphosphate hydrolases"/>
    <property type="match status" value="1"/>
</dbReference>
<evidence type="ECO:0000256" key="1">
    <source>
        <dbReference type="ARBA" id="ARBA00005446"/>
    </source>
</evidence>
<dbReference type="OrthoDB" id="10261556at2759"/>
<sequence length="344" mass="39087">MPEDVSNSTPALPTIAEVQQKTLEKFGCRPCQWQCEVVLAQLEGKQDVVCISGTGSGKTLVFWMPLLFHPDGIQVVVTPLNVLGSQNKRKLEEVDIPAINVTSDTSTSSNIEEILAFKYRVVMVNPEIAFKPRGVFERIWKSAAFMSRVISIVWDKAHLIKGWSSFRPELGQASMLRELMCMPKHFLLASATMPEEVLSDVLKIAAMPRESIKFFHRSNDRPNIYLTVQKIRHPIASFKDLNFLILEGWIPGTYLPHFLIFFGSIEESIQAAMVLRQWLPPAFRERIVWFNADNTPTYRDKTTGEYKAHSLFGLCCTDVFGLGIDIPDVDHRYARLIFSCMPFD</sequence>
<gene>
    <name evidence="3" type="ORF">L227DRAFT_493821</name>
</gene>
<dbReference type="GO" id="GO:0000724">
    <property type="term" value="P:double-strand break repair via homologous recombination"/>
    <property type="evidence" value="ECO:0007669"/>
    <property type="project" value="TreeGrafter"/>
</dbReference>
<dbReference type="GO" id="GO:0005524">
    <property type="term" value="F:ATP binding"/>
    <property type="evidence" value="ECO:0007669"/>
    <property type="project" value="InterPro"/>
</dbReference>
<protein>
    <submittedName>
        <fullName evidence="3">P-loop containing nucleoside triphosphate hydrolase protein</fullName>
    </submittedName>
</protein>
<evidence type="ECO:0000259" key="2">
    <source>
        <dbReference type="PROSITE" id="PS51192"/>
    </source>
</evidence>
<organism evidence="3 4">
    <name type="scientific">Lentinus tigrinus ALCF2SS1-6</name>
    <dbReference type="NCBI Taxonomy" id="1328759"/>
    <lineage>
        <taxon>Eukaryota</taxon>
        <taxon>Fungi</taxon>
        <taxon>Dikarya</taxon>
        <taxon>Basidiomycota</taxon>
        <taxon>Agaricomycotina</taxon>
        <taxon>Agaricomycetes</taxon>
        <taxon>Polyporales</taxon>
        <taxon>Polyporaceae</taxon>
        <taxon>Lentinus</taxon>
    </lineage>
</organism>
<dbReference type="Pfam" id="PF00270">
    <property type="entry name" value="DEAD"/>
    <property type="match status" value="1"/>
</dbReference>